<name>A0A6C0F044_9ZZZZ</name>
<feature type="region of interest" description="Disordered" evidence="1">
    <location>
        <begin position="1"/>
        <end position="27"/>
    </location>
</feature>
<evidence type="ECO:0000256" key="2">
    <source>
        <dbReference type="SAM" id="Phobius"/>
    </source>
</evidence>
<sequence length="178" mass="19636">MSQSTPINLIRRSEGASDPLPPMNSDSQLVEDILKEMGESPGADQQSNINSQAFQYAMDNSQVPGYKYTGQSESLSAYDDKNFADKMMYQQKQDNSGFLGQIGINLNGDSLKNKIMKNIKYPGLVFVICFIISIPEFNRFLFSFFPKLLLESGQVSIGGVLLKAIVGMILFGIIGLCI</sequence>
<keyword evidence="2" id="KW-1133">Transmembrane helix</keyword>
<dbReference type="AlphaFoldDB" id="A0A6C0F044"/>
<feature type="transmembrane region" description="Helical" evidence="2">
    <location>
        <begin position="157"/>
        <end position="177"/>
    </location>
</feature>
<dbReference type="EMBL" id="MN738978">
    <property type="protein sequence ID" value="QHT33780.1"/>
    <property type="molecule type" value="Genomic_DNA"/>
</dbReference>
<evidence type="ECO:0000313" key="3">
    <source>
        <dbReference type="EMBL" id="QHT33780.1"/>
    </source>
</evidence>
<keyword evidence="2" id="KW-0472">Membrane</keyword>
<protein>
    <submittedName>
        <fullName evidence="3">Uncharacterized protein</fullName>
    </submittedName>
</protein>
<evidence type="ECO:0000256" key="1">
    <source>
        <dbReference type="SAM" id="MobiDB-lite"/>
    </source>
</evidence>
<feature type="transmembrane region" description="Helical" evidence="2">
    <location>
        <begin position="121"/>
        <end position="145"/>
    </location>
</feature>
<reference evidence="3" key="1">
    <citation type="journal article" date="2020" name="Nature">
        <title>Giant virus diversity and host interactions through global metagenomics.</title>
        <authorList>
            <person name="Schulz F."/>
            <person name="Roux S."/>
            <person name="Paez-Espino D."/>
            <person name="Jungbluth S."/>
            <person name="Walsh D.A."/>
            <person name="Denef V.J."/>
            <person name="McMahon K.D."/>
            <person name="Konstantinidis K.T."/>
            <person name="Eloe-Fadrosh E.A."/>
            <person name="Kyrpides N.C."/>
            <person name="Woyke T."/>
        </authorList>
    </citation>
    <scope>NUCLEOTIDE SEQUENCE</scope>
    <source>
        <strain evidence="3">GVMAG-M-3300009161-52</strain>
    </source>
</reference>
<accession>A0A6C0F044</accession>
<organism evidence="3">
    <name type="scientific">viral metagenome</name>
    <dbReference type="NCBI Taxonomy" id="1070528"/>
    <lineage>
        <taxon>unclassified sequences</taxon>
        <taxon>metagenomes</taxon>
        <taxon>organismal metagenomes</taxon>
    </lineage>
</organism>
<keyword evidence="2" id="KW-0812">Transmembrane</keyword>
<proteinExistence type="predicted"/>